<organism evidence="1">
    <name type="scientific">Uncultured Desulfatiglans sp</name>
    <dbReference type="NCBI Taxonomy" id="1748965"/>
    <lineage>
        <taxon>Bacteria</taxon>
        <taxon>Pseudomonadati</taxon>
        <taxon>Thermodesulfobacteriota</taxon>
        <taxon>Desulfobacteria</taxon>
        <taxon>Desulfatiglandales</taxon>
        <taxon>Desulfatiglandaceae</taxon>
        <taxon>Desulfatiglans</taxon>
        <taxon>environmental samples</taxon>
    </lineage>
</organism>
<protein>
    <recommendedName>
        <fullName evidence="2">KaiC-like domain-containing protein</fullName>
    </recommendedName>
</protein>
<dbReference type="InterPro" id="IPR027417">
    <property type="entry name" value="P-loop_NTPase"/>
</dbReference>
<accession>A0A653A6V8</accession>
<dbReference type="SUPFAM" id="SSF52540">
    <property type="entry name" value="P-loop containing nucleoside triphosphate hydrolases"/>
    <property type="match status" value="1"/>
</dbReference>
<sequence>MNDWNASSPAKILSISSQGGLGRGNLGAVVARAGVGKTACLIHIGLKRLLDGERVVHVSLKEGPDKVSAYYALILAEMVRTLPPDEQKRLQAEMEKKRMILAYLNQSFDVARLRANLVNLRDHLGFSADLLMIDGLDFGQVKREDLEAFKAFAAEWGVEIWFSVLSHRHLQETNARGVPQPLDALDDFFGVILQLHPEPSGIYLKFLKDHDAPAAPEASWRLDPNTYLVLS</sequence>
<name>A0A653A6V8_UNCDX</name>
<evidence type="ECO:0000313" key="1">
    <source>
        <dbReference type="EMBL" id="VBB43816.1"/>
    </source>
</evidence>
<gene>
    <name evidence="1" type="ORF">TRIP_B330006</name>
</gene>
<dbReference type="AlphaFoldDB" id="A0A653A6V8"/>
<evidence type="ECO:0008006" key="2">
    <source>
        <dbReference type="Google" id="ProtNLM"/>
    </source>
</evidence>
<proteinExistence type="predicted"/>
<dbReference type="EMBL" id="UPXX01000027">
    <property type="protein sequence ID" value="VBB43816.1"/>
    <property type="molecule type" value="Genomic_DNA"/>
</dbReference>
<dbReference type="Gene3D" id="3.40.50.300">
    <property type="entry name" value="P-loop containing nucleotide triphosphate hydrolases"/>
    <property type="match status" value="1"/>
</dbReference>
<reference evidence="1" key="1">
    <citation type="submission" date="2018-07" db="EMBL/GenBank/DDBJ databases">
        <authorList>
            <consortium name="Genoscope - CEA"/>
            <person name="William W."/>
        </authorList>
    </citation>
    <scope>NUCLEOTIDE SEQUENCE</scope>
    <source>
        <strain evidence="1">IK1</strain>
    </source>
</reference>